<evidence type="ECO:0000313" key="2">
    <source>
        <dbReference type="Proteomes" id="UP000595095"/>
    </source>
</evidence>
<dbReference type="KEGG" id="smaa:IT774_02660"/>
<accession>A0A7S9HDG9</accession>
<gene>
    <name evidence="1" type="ORF">IT774_02660</name>
</gene>
<dbReference type="AlphaFoldDB" id="A0A7S9HDG9"/>
<name>A0A7S9HDG9_9ALTE</name>
<reference evidence="1 2" key="1">
    <citation type="submission" date="2020-11" db="EMBL/GenBank/DDBJ databases">
        <title>Complete genome sequence for Salinimonas sp. strain G2-b.</title>
        <authorList>
            <person name="Park S.-J."/>
        </authorList>
    </citation>
    <scope>NUCLEOTIDE SEQUENCE [LARGE SCALE GENOMIC DNA]</scope>
    <source>
        <strain evidence="1 2">G2-b</strain>
    </source>
</reference>
<sequence length="90" mass="10335">MNFNFTDVPSIGQGTMWDGLSQFCLSHSLTITEVSNYRENGPIRAQLQDGTSLWCQLSGVNELMIHIYAGGQEQLYHMLYCAREWQIKNF</sequence>
<keyword evidence="2" id="KW-1185">Reference proteome</keyword>
<dbReference type="Proteomes" id="UP000595095">
    <property type="component" value="Chromosome"/>
</dbReference>
<dbReference type="RefSeq" id="WP_195811216.1">
    <property type="nucleotide sequence ID" value="NZ_CP064795.1"/>
</dbReference>
<protein>
    <submittedName>
        <fullName evidence="1">Uncharacterized protein</fullName>
    </submittedName>
</protein>
<dbReference type="EMBL" id="CP064795">
    <property type="protein sequence ID" value="QPG06139.1"/>
    <property type="molecule type" value="Genomic_DNA"/>
</dbReference>
<proteinExistence type="predicted"/>
<evidence type="ECO:0000313" key="1">
    <source>
        <dbReference type="EMBL" id="QPG06139.1"/>
    </source>
</evidence>
<organism evidence="1 2">
    <name type="scientific">Salinimonas marina</name>
    <dbReference type="NCBI Taxonomy" id="2785918"/>
    <lineage>
        <taxon>Bacteria</taxon>
        <taxon>Pseudomonadati</taxon>
        <taxon>Pseudomonadota</taxon>
        <taxon>Gammaproteobacteria</taxon>
        <taxon>Alteromonadales</taxon>
        <taxon>Alteromonadaceae</taxon>
        <taxon>Alteromonas/Salinimonas group</taxon>
        <taxon>Salinimonas</taxon>
    </lineage>
</organism>